<dbReference type="CDD" id="cd06170">
    <property type="entry name" value="LuxR_C_like"/>
    <property type="match status" value="1"/>
</dbReference>
<evidence type="ECO:0000313" key="5">
    <source>
        <dbReference type="EMBL" id="AOO85143.1"/>
    </source>
</evidence>
<dbReference type="InterPro" id="IPR036693">
    <property type="entry name" value="TF_LuxR_autoind-bd_dom_sf"/>
</dbReference>
<keyword evidence="3" id="KW-0804">Transcription</keyword>
<dbReference type="GO" id="GO:0006355">
    <property type="term" value="P:regulation of DNA-templated transcription"/>
    <property type="evidence" value="ECO:0007669"/>
    <property type="project" value="InterPro"/>
</dbReference>
<keyword evidence="5" id="KW-0614">Plasmid</keyword>
<name>A0A1D7UCN8_9HYPH</name>
<dbReference type="SUPFAM" id="SSF75516">
    <property type="entry name" value="Pheromone-binding domain of LuxR-like quorum-sensing transcription factors"/>
    <property type="match status" value="1"/>
</dbReference>
<dbReference type="InterPro" id="IPR036388">
    <property type="entry name" value="WH-like_DNA-bd_sf"/>
</dbReference>
<dbReference type="Gene3D" id="3.30.450.80">
    <property type="entry name" value="Transcription factor LuxR-like, autoinducer-binding domain"/>
    <property type="match status" value="1"/>
</dbReference>
<evidence type="ECO:0000259" key="4">
    <source>
        <dbReference type="PROSITE" id="PS50043"/>
    </source>
</evidence>
<dbReference type="RefSeq" id="WP_069694326.1">
    <property type="nucleotide sequence ID" value="NZ_CP017148.1"/>
</dbReference>
<dbReference type="Proteomes" id="UP000094969">
    <property type="component" value="Plasmid unnamed1"/>
</dbReference>
<accession>A0A1D7UCN8</accession>
<gene>
    <name evidence="5" type="ORF">BHK69_31120</name>
</gene>
<dbReference type="EMBL" id="CP017148">
    <property type="protein sequence ID" value="AOO85143.1"/>
    <property type="molecule type" value="Genomic_DNA"/>
</dbReference>
<dbReference type="PANTHER" id="PTHR44688">
    <property type="entry name" value="DNA-BINDING TRANSCRIPTIONAL ACTIVATOR DEVR_DOSR"/>
    <property type="match status" value="1"/>
</dbReference>
<feature type="domain" description="HTH luxR-type" evidence="4">
    <location>
        <begin position="172"/>
        <end position="237"/>
    </location>
</feature>
<protein>
    <submittedName>
        <fullName evidence="5">LuxR family transcriptional regulator</fullName>
    </submittedName>
</protein>
<dbReference type="GO" id="GO:0003677">
    <property type="term" value="F:DNA binding"/>
    <property type="evidence" value="ECO:0007669"/>
    <property type="project" value="UniProtKB-KW"/>
</dbReference>
<keyword evidence="2" id="KW-0238">DNA-binding</keyword>
<dbReference type="SUPFAM" id="SSF46894">
    <property type="entry name" value="C-terminal effector domain of the bipartite response regulators"/>
    <property type="match status" value="1"/>
</dbReference>
<dbReference type="PANTHER" id="PTHR44688:SF16">
    <property type="entry name" value="DNA-BINDING TRANSCRIPTIONAL ACTIVATOR DEVR_DOSR"/>
    <property type="match status" value="1"/>
</dbReference>
<dbReference type="PRINTS" id="PR00038">
    <property type="entry name" value="HTHLUXR"/>
</dbReference>
<dbReference type="InterPro" id="IPR000792">
    <property type="entry name" value="Tscrpt_reg_LuxR_C"/>
</dbReference>
<dbReference type="InterPro" id="IPR016032">
    <property type="entry name" value="Sig_transdc_resp-reg_C-effctor"/>
</dbReference>
<evidence type="ECO:0000256" key="1">
    <source>
        <dbReference type="ARBA" id="ARBA00023015"/>
    </source>
</evidence>
<dbReference type="OrthoDB" id="3170288at2"/>
<proteinExistence type="predicted"/>
<dbReference type="KEGG" id="bvv:BHK69_31120"/>
<dbReference type="SMART" id="SM00421">
    <property type="entry name" value="HTH_LUXR"/>
    <property type="match status" value="1"/>
</dbReference>
<evidence type="ECO:0000256" key="2">
    <source>
        <dbReference type="ARBA" id="ARBA00023125"/>
    </source>
</evidence>
<dbReference type="InterPro" id="IPR005143">
    <property type="entry name" value="TF_LuxR_autoind-bd_dom"/>
</dbReference>
<dbReference type="Gene3D" id="1.10.10.10">
    <property type="entry name" value="Winged helix-like DNA-binding domain superfamily/Winged helix DNA-binding domain"/>
    <property type="match status" value="1"/>
</dbReference>
<organism evidence="5 6">
    <name type="scientific">Bosea vaviloviae</name>
    <dbReference type="NCBI Taxonomy" id="1526658"/>
    <lineage>
        <taxon>Bacteria</taxon>
        <taxon>Pseudomonadati</taxon>
        <taxon>Pseudomonadota</taxon>
        <taxon>Alphaproteobacteria</taxon>
        <taxon>Hyphomicrobiales</taxon>
        <taxon>Boseaceae</taxon>
        <taxon>Bosea</taxon>
    </lineage>
</organism>
<dbReference type="PROSITE" id="PS50043">
    <property type="entry name" value="HTH_LUXR_2"/>
    <property type="match status" value="1"/>
</dbReference>
<reference evidence="5 6" key="1">
    <citation type="journal article" date="2015" name="Antonie Van Leeuwenhoek">
        <title>Bosea vaviloviae sp. nov., a new species of slow-growing rhizobia isolated from nodules of the relict species Vavilovia formosa (Stev.) Fed.</title>
        <authorList>
            <person name="Safronova V.I."/>
            <person name="Kuznetsova I.G."/>
            <person name="Sazanova A.L."/>
            <person name="Kimeklis A.K."/>
            <person name="Belimov A.A."/>
            <person name="Andronov E.E."/>
            <person name="Pinaev A.G."/>
            <person name="Chizhevskaya E.P."/>
            <person name="Pukhaev A.R."/>
            <person name="Popov K.P."/>
            <person name="Willems A."/>
            <person name="Tikhonovich I.A."/>
        </authorList>
    </citation>
    <scope>NUCLEOTIDE SEQUENCE [LARGE SCALE GENOMIC DNA]</scope>
    <source>
        <strain evidence="5 6">Vaf18</strain>
        <plasmid evidence="5">unnamed1</plasmid>
    </source>
</reference>
<dbReference type="PROSITE" id="PS00622">
    <property type="entry name" value="HTH_LUXR_1"/>
    <property type="match status" value="1"/>
</dbReference>
<dbReference type="Pfam" id="PF00196">
    <property type="entry name" value="GerE"/>
    <property type="match status" value="1"/>
</dbReference>
<keyword evidence="1" id="KW-0805">Transcription regulation</keyword>
<dbReference type="AlphaFoldDB" id="A0A1D7UCN8"/>
<keyword evidence="6" id="KW-1185">Reference proteome</keyword>
<sequence>MNNAAVLELLAEISEIDSAQSTDDVLKIFRTSIGNYGLRSFLISGLPIPHDSEWHRAILYDGWPREWFMRYKSQGHFPHDPCAAHSRLTAKPFLWHQLPADRMTVRGRLVMDEAAEFGMKDGLCAPVHVPLAGPAVVTAASDRIEIPPGALPLIETLCVHTFHKLSGFRAEREEIKTPLTSRERELLQWSAQGKSTDDISSILGVTTNTVESHHRNIRDKLDAINVAHAIVKALRRHEIQI</sequence>
<evidence type="ECO:0000256" key="3">
    <source>
        <dbReference type="ARBA" id="ARBA00023163"/>
    </source>
</evidence>
<dbReference type="Pfam" id="PF03472">
    <property type="entry name" value="Autoind_bind"/>
    <property type="match status" value="1"/>
</dbReference>
<geneLocation type="plasmid" evidence="5 6">
    <name>unnamed1</name>
</geneLocation>
<evidence type="ECO:0000313" key="6">
    <source>
        <dbReference type="Proteomes" id="UP000094969"/>
    </source>
</evidence>